<evidence type="ECO:0000256" key="4">
    <source>
        <dbReference type="ARBA" id="ARBA00022555"/>
    </source>
</evidence>
<evidence type="ECO:0000259" key="13">
    <source>
        <dbReference type="Pfam" id="PF20259"/>
    </source>
</evidence>
<comment type="similarity">
    <text evidence="2">Belongs to the MnmA/TRMU family.</text>
</comment>
<dbReference type="Pfam" id="PF20259">
    <property type="entry name" value="tRNA_Me_trans_M"/>
    <property type="match status" value="1"/>
</dbReference>
<dbReference type="GO" id="GO:0000049">
    <property type="term" value="F:tRNA binding"/>
    <property type="evidence" value="ECO:0007669"/>
    <property type="project" value="UniProtKB-KW"/>
</dbReference>
<dbReference type="InterPro" id="IPR046885">
    <property type="entry name" value="MnmA-like_C"/>
</dbReference>
<dbReference type="Gene3D" id="2.40.30.10">
    <property type="entry name" value="Translation factors"/>
    <property type="match status" value="1"/>
</dbReference>
<dbReference type="GO" id="GO:0005524">
    <property type="term" value="F:ATP binding"/>
    <property type="evidence" value="ECO:0007669"/>
    <property type="project" value="UniProtKB-KW"/>
</dbReference>
<dbReference type="NCBIfam" id="NF001138">
    <property type="entry name" value="PRK00143.1"/>
    <property type="match status" value="1"/>
</dbReference>
<keyword evidence="10" id="KW-1015">Disulfide bond</keyword>
<dbReference type="PANTHER" id="PTHR11933:SF5">
    <property type="entry name" value="MITOCHONDRIAL TRNA-SPECIFIC 2-THIOURIDYLASE 1"/>
    <property type="match status" value="1"/>
</dbReference>
<dbReference type="InterPro" id="IPR046884">
    <property type="entry name" value="MnmA-like_central"/>
</dbReference>
<proteinExistence type="inferred from homology"/>
<name>A0A2B4R3S3_STYPI</name>
<protein>
    <recommendedName>
        <fullName evidence="3">tRNA-5-taurinomethyluridine 2-sulfurtransferase</fullName>
        <ecNumber evidence="3">2.8.1.14</ecNumber>
    </recommendedName>
</protein>
<dbReference type="EMBL" id="LSMT01003407">
    <property type="protein sequence ID" value="PFX11160.1"/>
    <property type="molecule type" value="Genomic_DNA"/>
</dbReference>
<dbReference type="NCBIfam" id="TIGR00420">
    <property type="entry name" value="trmU"/>
    <property type="match status" value="1"/>
</dbReference>
<evidence type="ECO:0000256" key="6">
    <source>
        <dbReference type="ARBA" id="ARBA00022694"/>
    </source>
</evidence>
<dbReference type="AlphaFoldDB" id="A0A2B4R3S3"/>
<evidence type="ECO:0000256" key="9">
    <source>
        <dbReference type="ARBA" id="ARBA00022884"/>
    </source>
</evidence>
<dbReference type="STRING" id="50429.A0A2B4R3S3"/>
<evidence type="ECO:0000256" key="2">
    <source>
        <dbReference type="ARBA" id="ARBA00006191"/>
    </source>
</evidence>
<dbReference type="GO" id="GO:0061708">
    <property type="term" value="F:tRNA-5-taurinomethyluridine 2-sulfurtransferase"/>
    <property type="evidence" value="ECO:0007669"/>
    <property type="project" value="UniProtKB-EC"/>
</dbReference>
<comment type="caution">
    <text evidence="14">The sequence shown here is derived from an EMBL/GenBank/DDBJ whole genome shotgun (WGS) entry which is preliminary data.</text>
</comment>
<dbReference type="InterPro" id="IPR023382">
    <property type="entry name" value="MnmA-like_central_sf"/>
</dbReference>
<evidence type="ECO:0000256" key="7">
    <source>
        <dbReference type="ARBA" id="ARBA00022741"/>
    </source>
</evidence>
<dbReference type="SUPFAM" id="SSF52402">
    <property type="entry name" value="Adenine nucleotide alpha hydrolases-like"/>
    <property type="match status" value="1"/>
</dbReference>
<gene>
    <name evidence="14" type="primary">mnmA</name>
    <name evidence="14" type="ORF">AWC38_SpisGene25308</name>
</gene>
<keyword evidence="5" id="KW-0808">Transferase</keyword>
<comment type="function">
    <text evidence="1">Catalyzes the 2-thiolation of uridine at the wobble position (U34) of mitochondrial tRNA(Lys), tRNA(Glu) and tRNA(Gln). Required for the formation of 5-taurinomethyl-2-thiouridine (tm5s2U) of mitochondrial tRNA(Lys), tRNA(Glu), and tRNA(Gln) at the wobble position. ATP is required to activate the C2 atom of the wobble base.</text>
</comment>
<evidence type="ECO:0000256" key="5">
    <source>
        <dbReference type="ARBA" id="ARBA00022679"/>
    </source>
</evidence>
<evidence type="ECO:0000313" key="14">
    <source>
        <dbReference type="EMBL" id="PFX11160.1"/>
    </source>
</evidence>
<feature type="domain" description="tRNA-specific 2-thiouridylase MnmA-like central" evidence="13">
    <location>
        <begin position="201"/>
        <end position="249"/>
    </location>
</feature>
<dbReference type="Gene3D" id="2.30.30.280">
    <property type="entry name" value="Adenine nucleotide alpha hydrolases-like domains"/>
    <property type="match status" value="1"/>
</dbReference>
<feature type="domain" description="tRNA-specific 2-thiouridylase MnmA-like C-terminal" evidence="12">
    <location>
        <begin position="257"/>
        <end position="320"/>
    </location>
</feature>
<feature type="non-terminal residue" evidence="14">
    <location>
        <position position="1"/>
    </location>
</feature>
<dbReference type="InterPro" id="IPR014729">
    <property type="entry name" value="Rossmann-like_a/b/a_fold"/>
</dbReference>
<dbReference type="PANTHER" id="PTHR11933">
    <property type="entry name" value="TRNA 5-METHYLAMINOMETHYL-2-THIOURIDYLATE -METHYLTRANSFERASE"/>
    <property type="match status" value="1"/>
</dbReference>
<keyword evidence="4" id="KW-0820">tRNA-binding</keyword>
<dbReference type="InterPro" id="IPR004506">
    <property type="entry name" value="MnmA-like"/>
</dbReference>
<keyword evidence="6" id="KW-0819">tRNA processing</keyword>
<organism evidence="14 15">
    <name type="scientific">Stylophora pistillata</name>
    <name type="common">Smooth cauliflower coral</name>
    <dbReference type="NCBI Taxonomy" id="50429"/>
    <lineage>
        <taxon>Eukaryota</taxon>
        <taxon>Metazoa</taxon>
        <taxon>Cnidaria</taxon>
        <taxon>Anthozoa</taxon>
        <taxon>Hexacorallia</taxon>
        <taxon>Scleractinia</taxon>
        <taxon>Astrocoeniina</taxon>
        <taxon>Pocilloporidae</taxon>
        <taxon>Stylophora</taxon>
    </lineage>
</organism>
<evidence type="ECO:0000313" key="15">
    <source>
        <dbReference type="Proteomes" id="UP000225706"/>
    </source>
</evidence>
<comment type="catalytic activity">
    <reaction evidence="11">
        <text>5-taurinomethyluridine(34) in tRNA + S-sulfanyl-L-cysteinyl-[protein] + AH2 + ATP = 5-taurinomethyl-2-thiouridine(34) in tRNA + L-cysteinyl-[protein] + A + AMP + diphosphate + H(+)</text>
        <dbReference type="Rhea" id="RHEA:47040"/>
        <dbReference type="Rhea" id="RHEA-COMP:10131"/>
        <dbReference type="Rhea" id="RHEA-COMP:11726"/>
        <dbReference type="Rhea" id="RHEA-COMP:11732"/>
        <dbReference type="Rhea" id="RHEA-COMP:11733"/>
        <dbReference type="ChEBI" id="CHEBI:13193"/>
        <dbReference type="ChEBI" id="CHEBI:15378"/>
        <dbReference type="ChEBI" id="CHEBI:17499"/>
        <dbReference type="ChEBI" id="CHEBI:29950"/>
        <dbReference type="ChEBI" id="CHEBI:30616"/>
        <dbReference type="ChEBI" id="CHEBI:33019"/>
        <dbReference type="ChEBI" id="CHEBI:61963"/>
        <dbReference type="ChEBI" id="CHEBI:87171"/>
        <dbReference type="ChEBI" id="CHEBI:87172"/>
        <dbReference type="ChEBI" id="CHEBI:456215"/>
        <dbReference type="EC" id="2.8.1.14"/>
    </reaction>
</comment>
<dbReference type="EC" id="2.8.1.14" evidence="3"/>
<evidence type="ECO:0000256" key="1">
    <source>
        <dbReference type="ARBA" id="ARBA00003986"/>
    </source>
</evidence>
<keyword evidence="8" id="KW-0067">ATP-binding</keyword>
<dbReference type="Gene3D" id="3.40.50.620">
    <property type="entry name" value="HUPs"/>
    <property type="match status" value="1"/>
</dbReference>
<dbReference type="OrthoDB" id="3685at2759"/>
<evidence type="ECO:0000256" key="3">
    <source>
        <dbReference type="ARBA" id="ARBA00011953"/>
    </source>
</evidence>
<dbReference type="CDD" id="cd01998">
    <property type="entry name" value="MnmA_TRMU-like"/>
    <property type="match status" value="1"/>
</dbReference>
<keyword evidence="7" id="KW-0547">Nucleotide-binding</keyword>
<keyword evidence="15" id="KW-1185">Reference proteome</keyword>
<evidence type="ECO:0000256" key="11">
    <source>
        <dbReference type="ARBA" id="ARBA00049564"/>
    </source>
</evidence>
<dbReference type="Proteomes" id="UP000225706">
    <property type="component" value="Unassembled WGS sequence"/>
</dbReference>
<dbReference type="GO" id="GO:0002143">
    <property type="term" value="P:tRNA wobble position uridine thiolation"/>
    <property type="evidence" value="ECO:0007669"/>
    <property type="project" value="TreeGrafter"/>
</dbReference>
<evidence type="ECO:0000259" key="12">
    <source>
        <dbReference type="Pfam" id="PF20258"/>
    </source>
</evidence>
<dbReference type="Pfam" id="PF20258">
    <property type="entry name" value="tRNA_Me_trans_C"/>
    <property type="match status" value="1"/>
</dbReference>
<sequence>TACLLKEAGYDVVGITLQLYDQGAMAARSGACCAGQDIYDAKQVAEKMNFPHYVLDYESRFRESVIDDFADSYVQGHTPVPCIRCNQTVKFQDLLKTARELGGVAMATGHYVRRIPGAKKAELHRAVDATKDQSYFLFATTQEQLDFLRFPLGGWDKSETRRQAERFGLNVAEKPDSQDICFVPDGDYTRIVSKLRPGALESGPIEHVDGCILGEHEGIIGQRRGLRVSTEEPLYVVGLDPKGHKVIVGPKEMLACQTLFIKDLNWLGDLELKPGARQDMSIQIRSTRAPVSGYVCFEEDGQIRVHFKESEYGVAPGQAVSMNSWAGVVEELTLFLPSQKSHVLKVERVTSEKELVLGLMNRSEWGKISGMLFDFGRKVRLGFSDPGHHLTATALCAGAVAFFAATQDIVYEAYRVELLKGPLAGYGVGASVMGYRLLTDYLLTYLLGTDQLT</sequence>
<accession>A0A2B4R3S3</accession>
<feature type="non-terminal residue" evidence="14">
    <location>
        <position position="453"/>
    </location>
</feature>
<keyword evidence="9" id="KW-0694">RNA-binding</keyword>
<evidence type="ECO:0000256" key="10">
    <source>
        <dbReference type="ARBA" id="ARBA00023157"/>
    </source>
</evidence>
<evidence type="ECO:0000256" key="8">
    <source>
        <dbReference type="ARBA" id="ARBA00022840"/>
    </source>
</evidence>
<dbReference type="Pfam" id="PF03054">
    <property type="entry name" value="tRNA_Me_trans"/>
    <property type="match status" value="1"/>
</dbReference>
<reference evidence="15" key="1">
    <citation type="journal article" date="2017" name="bioRxiv">
        <title>Comparative analysis of the genomes of Stylophora pistillata and Acropora digitifera provides evidence for extensive differences between species of corals.</title>
        <authorList>
            <person name="Voolstra C.R."/>
            <person name="Li Y."/>
            <person name="Liew Y.J."/>
            <person name="Baumgarten S."/>
            <person name="Zoccola D."/>
            <person name="Flot J.-F."/>
            <person name="Tambutte S."/>
            <person name="Allemand D."/>
            <person name="Aranda M."/>
        </authorList>
    </citation>
    <scope>NUCLEOTIDE SEQUENCE [LARGE SCALE GENOMIC DNA]</scope>
</reference>